<comment type="similarity">
    <text evidence="2">Belongs to the carotenoid oxygenase family.</text>
</comment>
<evidence type="ECO:0000313" key="6">
    <source>
        <dbReference type="EMBL" id="VDM75421.1"/>
    </source>
</evidence>
<dbReference type="AlphaFoldDB" id="A0A3P7IR98"/>
<name>A0A3P7IR98_STRVU</name>
<reference evidence="6 7" key="1">
    <citation type="submission" date="2018-11" db="EMBL/GenBank/DDBJ databases">
        <authorList>
            <consortium name="Pathogen Informatics"/>
        </authorList>
    </citation>
    <scope>NUCLEOTIDE SEQUENCE [LARGE SCALE GENOMIC DNA]</scope>
</reference>
<dbReference type="EMBL" id="UYYB01095309">
    <property type="protein sequence ID" value="VDM75421.1"/>
    <property type="molecule type" value="Genomic_DNA"/>
</dbReference>
<dbReference type="GO" id="GO:0016121">
    <property type="term" value="P:carotene catabolic process"/>
    <property type="evidence" value="ECO:0007669"/>
    <property type="project" value="TreeGrafter"/>
</dbReference>
<proteinExistence type="inferred from homology"/>
<dbReference type="Pfam" id="PF03055">
    <property type="entry name" value="RPE65"/>
    <property type="match status" value="1"/>
</dbReference>
<dbReference type="GO" id="GO:0003834">
    <property type="term" value="F:beta-carotene 15,15'-dioxygenase activity"/>
    <property type="evidence" value="ECO:0007669"/>
    <property type="project" value="TreeGrafter"/>
</dbReference>
<dbReference type="GO" id="GO:0042574">
    <property type="term" value="P:retinal metabolic process"/>
    <property type="evidence" value="ECO:0007669"/>
    <property type="project" value="TreeGrafter"/>
</dbReference>
<dbReference type="GO" id="GO:0046872">
    <property type="term" value="F:metal ion binding"/>
    <property type="evidence" value="ECO:0007669"/>
    <property type="project" value="UniProtKB-KW"/>
</dbReference>
<feature type="chain" id="PRO_5018260486" evidence="5">
    <location>
        <begin position="17"/>
        <end position="451"/>
    </location>
</feature>
<evidence type="ECO:0000256" key="3">
    <source>
        <dbReference type="ARBA" id="ARBA00022723"/>
    </source>
</evidence>
<keyword evidence="4" id="KW-0408">Iron</keyword>
<gene>
    <name evidence="6" type="ORF">SVUK_LOCUS10419</name>
</gene>
<sequence length="451" mass="51367">MITATFLLLPVVVSQSIKNISFGFPSAWDGDKYRELYCPSKNIPKFLDGFFLCQLSASYGDIDAPPGKRLNHMIDAIGAIGSFHISNGQVVFSSQYYPSQPYKIWEFYDRNMTKSGVPWAGWSDYNLTSMSKWEQGIFTISSKGVRRVVGMYDYGVWDPKACGRNDEYIGDKTLLPGYIHSITSTETYVVIPITSLLINPCKFKEPPPTNARDSIQKGGLWGMDFYDMVPLSTARVLRFTLDPKQQRVMYNYLLPQETIAAEFPQVNHKYDQKPYQWAYIVEHPFASSNRIIKVNVDEPAGTRNREYRAEPNIVLHEPWFVAKPDAVKEDDGVLLIRALDVHENKGGFRNTNIKLIFLGEIKDDPKKKSTVHLQCFSAWYYTKSYEGYLTLIFGFTKWMAPLANGYAERFRLGKANEAFQAANAPSVTPILRAQRSIGYDRDPVRTHLPSS</sequence>
<keyword evidence="3" id="KW-0479">Metal-binding</keyword>
<organism evidence="6 7">
    <name type="scientific">Strongylus vulgaris</name>
    <name type="common">Blood worm</name>
    <dbReference type="NCBI Taxonomy" id="40348"/>
    <lineage>
        <taxon>Eukaryota</taxon>
        <taxon>Metazoa</taxon>
        <taxon>Ecdysozoa</taxon>
        <taxon>Nematoda</taxon>
        <taxon>Chromadorea</taxon>
        <taxon>Rhabditida</taxon>
        <taxon>Rhabditina</taxon>
        <taxon>Rhabditomorpha</taxon>
        <taxon>Strongyloidea</taxon>
        <taxon>Strongylidae</taxon>
        <taxon>Strongylus</taxon>
    </lineage>
</organism>
<evidence type="ECO:0000256" key="5">
    <source>
        <dbReference type="SAM" id="SignalP"/>
    </source>
</evidence>
<dbReference type="OrthoDB" id="1069523at2759"/>
<dbReference type="PANTHER" id="PTHR10543:SF129">
    <property type="entry name" value="CAROTENOID OXYGENASE"/>
    <property type="match status" value="1"/>
</dbReference>
<evidence type="ECO:0000256" key="4">
    <source>
        <dbReference type="ARBA" id="ARBA00023004"/>
    </source>
</evidence>
<dbReference type="PANTHER" id="PTHR10543">
    <property type="entry name" value="BETA-CAROTENE DIOXYGENASE"/>
    <property type="match status" value="1"/>
</dbReference>
<keyword evidence="7" id="KW-1185">Reference proteome</keyword>
<protein>
    <submittedName>
        <fullName evidence="6">Uncharacterized protein</fullName>
    </submittedName>
</protein>
<keyword evidence="5" id="KW-0732">Signal</keyword>
<dbReference type="GO" id="GO:0010436">
    <property type="term" value="F:carotenoid dioxygenase activity"/>
    <property type="evidence" value="ECO:0007669"/>
    <property type="project" value="TreeGrafter"/>
</dbReference>
<evidence type="ECO:0000313" key="7">
    <source>
        <dbReference type="Proteomes" id="UP000270094"/>
    </source>
</evidence>
<comment type="cofactor">
    <cofactor evidence="1">
        <name>Fe(2+)</name>
        <dbReference type="ChEBI" id="CHEBI:29033"/>
    </cofactor>
</comment>
<dbReference type="InterPro" id="IPR004294">
    <property type="entry name" value="Carotenoid_Oase"/>
</dbReference>
<dbReference type="Proteomes" id="UP000270094">
    <property type="component" value="Unassembled WGS sequence"/>
</dbReference>
<evidence type="ECO:0000256" key="2">
    <source>
        <dbReference type="ARBA" id="ARBA00006787"/>
    </source>
</evidence>
<evidence type="ECO:0000256" key="1">
    <source>
        <dbReference type="ARBA" id="ARBA00001954"/>
    </source>
</evidence>
<feature type="signal peptide" evidence="5">
    <location>
        <begin position="1"/>
        <end position="16"/>
    </location>
</feature>
<accession>A0A3P7IR98</accession>